<dbReference type="AlphaFoldDB" id="A0A067PJ60"/>
<dbReference type="InterPro" id="IPR023359">
    <property type="entry name" value="Dihydro_DH_chainA_dom2"/>
</dbReference>
<organism evidence="9 10">
    <name type="scientific">Jaapia argillacea MUCL 33604</name>
    <dbReference type="NCBI Taxonomy" id="933084"/>
    <lineage>
        <taxon>Eukaryota</taxon>
        <taxon>Fungi</taxon>
        <taxon>Dikarya</taxon>
        <taxon>Basidiomycota</taxon>
        <taxon>Agaricomycotina</taxon>
        <taxon>Agaricomycetes</taxon>
        <taxon>Agaricomycetidae</taxon>
        <taxon>Jaapiales</taxon>
        <taxon>Jaapiaceae</taxon>
        <taxon>Jaapia</taxon>
    </lineage>
</organism>
<proteinExistence type="predicted"/>
<dbReference type="InterPro" id="IPR005720">
    <property type="entry name" value="Dihydroorotate_DH_cat"/>
</dbReference>
<evidence type="ECO:0000313" key="9">
    <source>
        <dbReference type="EMBL" id="KDQ54918.1"/>
    </source>
</evidence>
<evidence type="ECO:0000256" key="5">
    <source>
        <dbReference type="ARBA" id="ARBA00022975"/>
    </source>
</evidence>
<evidence type="ECO:0000259" key="8">
    <source>
        <dbReference type="Pfam" id="PF01180"/>
    </source>
</evidence>
<evidence type="ECO:0000313" key="10">
    <source>
        <dbReference type="Proteomes" id="UP000027265"/>
    </source>
</evidence>
<evidence type="ECO:0000256" key="4">
    <source>
        <dbReference type="ARBA" id="ARBA00022643"/>
    </source>
</evidence>
<dbReference type="PIRSF" id="PIRSF000164">
    <property type="entry name" value="DHO_oxidase"/>
    <property type="match status" value="1"/>
</dbReference>
<dbReference type="PANTHER" id="PTHR48109:SF1">
    <property type="entry name" value="DIHYDROOROTATE DEHYDROGENASE (FUMARATE)"/>
    <property type="match status" value="1"/>
</dbReference>
<dbReference type="GO" id="GO:0004152">
    <property type="term" value="F:dihydroorotate dehydrogenase activity"/>
    <property type="evidence" value="ECO:0007669"/>
    <property type="project" value="InterPro"/>
</dbReference>
<gene>
    <name evidence="9" type="ORF">JAAARDRAFT_209114</name>
</gene>
<evidence type="ECO:0000256" key="3">
    <source>
        <dbReference type="ARBA" id="ARBA00022630"/>
    </source>
</evidence>
<dbReference type="HOGENOM" id="CLU_036010_0_0_1"/>
<dbReference type="GO" id="GO:0005737">
    <property type="term" value="C:cytoplasm"/>
    <property type="evidence" value="ECO:0007669"/>
    <property type="project" value="InterPro"/>
</dbReference>
<dbReference type="InterPro" id="IPR050074">
    <property type="entry name" value="DHO_dehydrogenase"/>
</dbReference>
<keyword evidence="6" id="KW-0560">Oxidoreductase</keyword>
<feature type="domain" description="Dihydroorotate dehydrogenase catalytic" evidence="8">
    <location>
        <begin position="5"/>
        <end position="330"/>
    </location>
</feature>
<dbReference type="EMBL" id="KL197727">
    <property type="protein sequence ID" value="KDQ54918.1"/>
    <property type="molecule type" value="Genomic_DNA"/>
</dbReference>
<evidence type="ECO:0000256" key="7">
    <source>
        <dbReference type="ARBA" id="ARBA00031623"/>
    </source>
</evidence>
<comment type="cofactor">
    <cofactor evidence="1">
        <name>FMN</name>
        <dbReference type="ChEBI" id="CHEBI:58210"/>
    </cofactor>
</comment>
<dbReference type="GO" id="GO:0044205">
    <property type="term" value="P:'de novo' UMP biosynthetic process"/>
    <property type="evidence" value="ECO:0007669"/>
    <property type="project" value="UniProtKB-UniPathway"/>
</dbReference>
<accession>A0A067PJ60</accession>
<dbReference type="InterPro" id="IPR012135">
    <property type="entry name" value="Dihydroorotate_DH_1_2"/>
</dbReference>
<dbReference type="Pfam" id="PF01180">
    <property type="entry name" value="DHO_dh"/>
    <property type="match status" value="1"/>
</dbReference>
<dbReference type="Gene3D" id="2.30.26.10">
    <property type="entry name" value="Dihydroorotate Dehydrogenase A, chain A, domain 2"/>
    <property type="match status" value="1"/>
</dbReference>
<dbReference type="UniPathway" id="UPA00070"/>
<name>A0A067PJ60_9AGAM</name>
<dbReference type="InParanoid" id="A0A067PJ60"/>
<sequence length="332" mass="35543">MVTIRSINIEPPLINTSCAWASDLSQLQELYDCPHTGAVTTRTATLDGFTETEEHTVRQQVVFTIDGTTSLNSYGYSPHPLSSYLSWIRTILSQPSASNKSKPFIISITSSSPPELTKMVQFIQQFRSSLPTTPYSLIAIELNTSCPNIPTKPPPAYNPPTLLPLLTVLAEAVSKDESLTVGLKLAPFLYRAQFVDLLECISSTLPNSPSSKSPFAFFTCTNTLGNSLLLPSLAPPSPTALPSFSLPTPLGGLAGASLHPLALGNVYTFTQLLSSYPHLSLKEIVVIGVGGVRDEEGVRRMRKVGARVVGCASAFGMEGVAVFGRLVGGLDD</sequence>
<keyword evidence="3" id="KW-0285">Flavoprotein</keyword>
<keyword evidence="5" id="KW-0665">Pyrimidine biosynthesis</keyword>
<dbReference type="SUPFAM" id="SSF51395">
    <property type="entry name" value="FMN-linked oxidoreductases"/>
    <property type="match status" value="1"/>
</dbReference>
<dbReference type="OrthoDB" id="14784at2759"/>
<comment type="pathway">
    <text evidence="2">Pyrimidine metabolism; UMP biosynthesis via de novo pathway.</text>
</comment>
<dbReference type="Proteomes" id="UP000027265">
    <property type="component" value="Unassembled WGS sequence"/>
</dbReference>
<protein>
    <recommendedName>
        <fullName evidence="7">Dihydroorotate oxidase</fullName>
    </recommendedName>
</protein>
<dbReference type="STRING" id="933084.A0A067PJ60"/>
<evidence type="ECO:0000256" key="1">
    <source>
        <dbReference type="ARBA" id="ARBA00001917"/>
    </source>
</evidence>
<evidence type="ECO:0000256" key="2">
    <source>
        <dbReference type="ARBA" id="ARBA00004725"/>
    </source>
</evidence>
<keyword evidence="10" id="KW-1185">Reference proteome</keyword>
<dbReference type="Gene3D" id="3.20.20.70">
    <property type="entry name" value="Aldolase class I"/>
    <property type="match status" value="1"/>
</dbReference>
<keyword evidence="4" id="KW-0288">FMN</keyword>
<reference evidence="10" key="1">
    <citation type="journal article" date="2014" name="Proc. Natl. Acad. Sci. U.S.A.">
        <title>Extensive sampling of basidiomycete genomes demonstrates inadequacy of the white-rot/brown-rot paradigm for wood decay fungi.</title>
        <authorList>
            <person name="Riley R."/>
            <person name="Salamov A.A."/>
            <person name="Brown D.W."/>
            <person name="Nagy L.G."/>
            <person name="Floudas D."/>
            <person name="Held B.W."/>
            <person name="Levasseur A."/>
            <person name="Lombard V."/>
            <person name="Morin E."/>
            <person name="Otillar R."/>
            <person name="Lindquist E.A."/>
            <person name="Sun H."/>
            <person name="LaButti K.M."/>
            <person name="Schmutz J."/>
            <person name="Jabbour D."/>
            <person name="Luo H."/>
            <person name="Baker S.E."/>
            <person name="Pisabarro A.G."/>
            <person name="Walton J.D."/>
            <person name="Blanchette R.A."/>
            <person name="Henrissat B."/>
            <person name="Martin F."/>
            <person name="Cullen D."/>
            <person name="Hibbett D.S."/>
            <person name="Grigoriev I.V."/>
        </authorList>
    </citation>
    <scope>NUCLEOTIDE SEQUENCE [LARGE SCALE GENOMIC DNA]</scope>
    <source>
        <strain evidence="10">MUCL 33604</strain>
    </source>
</reference>
<dbReference type="PANTHER" id="PTHR48109">
    <property type="entry name" value="DIHYDROOROTATE DEHYDROGENASE (QUINONE), MITOCHONDRIAL-RELATED"/>
    <property type="match status" value="1"/>
</dbReference>
<dbReference type="InterPro" id="IPR013785">
    <property type="entry name" value="Aldolase_TIM"/>
</dbReference>
<dbReference type="GO" id="GO:0006207">
    <property type="term" value="P:'de novo' pyrimidine nucleobase biosynthetic process"/>
    <property type="evidence" value="ECO:0007669"/>
    <property type="project" value="TreeGrafter"/>
</dbReference>
<evidence type="ECO:0000256" key="6">
    <source>
        <dbReference type="ARBA" id="ARBA00023002"/>
    </source>
</evidence>